<organism evidence="2 3">
    <name type="scientific">Pelobates cultripes</name>
    <name type="common">Western spadefoot toad</name>
    <dbReference type="NCBI Taxonomy" id="61616"/>
    <lineage>
        <taxon>Eukaryota</taxon>
        <taxon>Metazoa</taxon>
        <taxon>Chordata</taxon>
        <taxon>Craniata</taxon>
        <taxon>Vertebrata</taxon>
        <taxon>Euteleostomi</taxon>
        <taxon>Amphibia</taxon>
        <taxon>Batrachia</taxon>
        <taxon>Anura</taxon>
        <taxon>Pelobatoidea</taxon>
        <taxon>Pelobatidae</taxon>
        <taxon>Pelobates</taxon>
    </lineage>
</organism>
<proteinExistence type="predicted"/>
<feature type="region of interest" description="Disordered" evidence="1">
    <location>
        <begin position="268"/>
        <end position="307"/>
    </location>
</feature>
<keyword evidence="3" id="KW-1185">Reference proteome</keyword>
<dbReference type="Proteomes" id="UP001295444">
    <property type="component" value="Chromosome 03"/>
</dbReference>
<evidence type="ECO:0000313" key="2">
    <source>
        <dbReference type="EMBL" id="CAH2272690.1"/>
    </source>
</evidence>
<dbReference type="EMBL" id="OW240914">
    <property type="protein sequence ID" value="CAH2272690.1"/>
    <property type="molecule type" value="Genomic_DNA"/>
</dbReference>
<dbReference type="InterPro" id="IPR004244">
    <property type="entry name" value="Transposase_22"/>
</dbReference>
<dbReference type="Gene3D" id="3.30.70.1820">
    <property type="entry name" value="L1 transposable element, RRM domain"/>
    <property type="match status" value="1"/>
</dbReference>
<evidence type="ECO:0000313" key="3">
    <source>
        <dbReference type="Proteomes" id="UP001295444"/>
    </source>
</evidence>
<evidence type="ECO:0000256" key="1">
    <source>
        <dbReference type="SAM" id="MobiDB-lite"/>
    </source>
</evidence>
<reference evidence="2" key="1">
    <citation type="submission" date="2022-03" db="EMBL/GenBank/DDBJ databases">
        <authorList>
            <person name="Alioto T."/>
            <person name="Alioto T."/>
            <person name="Gomez Garrido J."/>
        </authorList>
    </citation>
    <scope>NUCLEOTIDE SEQUENCE</scope>
</reference>
<name>A0AAD1RK46_PELCU</name>
<dbReference type="AlphaFoldDB" id="A0AAD1RK46"/>
<gene>
    <name evidence="2" type="ORF">PECUL_23A052780</name>
</gene>
<feature type="compositionally biased region" description="Basic and acidic residues" evidence="1">
    <location>
        <begin position="298"/>
        <end position="307"/>
    </location>
</feature>
<dbReference type="PANTHER" id="PTHR11505">
    <property type="entry name" value="L1 TRANSPOSABLE ELEMENT-RELATED"/>
    <property type="match status" value="1"/>
</dbReference>
<protein>
    <submittedName>
        <fullName evidence="2">Uncharacterized protein</fullName>
    </submittedName>
</protein>
<accession>A0AAD1RK46</accession>
<sequence>MAPTPTPGPEITALDRIERKLRDLTATMVTRTDLQTLTATIQDTLRSEVAGIRTEIAAQAGRITAAEEAAAALTARMASTDTAVARQGDMLLSIRRHLEDVDNRGRRCNIRVRGVPEAEGTENAEEVLKELFQSLLQSPQPRQIELERAHRALRPRAVEDGPRDLTCCLHSFPVKNAIMTKAREQPTWPFRGAQVSLYNDLSPITIEARRALRPVTALLREHHITYKWGFPFALVARHHNNWFTLRWPEEVPRFMGDLGLPSPTVTNWILGPLGQPPRPQRGTRRQHARSPPARHSGRREDPASPEE</sequence>